<protein>
    <submittedName>
        <fullName evidence="3">Uncharacterized protein</fullName>
    </submittedName>
</protein>
<evidence type="ECO:0000313" key="4">
    <source>
        <dbReference type="Proteomes" id="UP000626109"/>
    </source>
</evidence>
<dbReference type="Proteomes" id="UP000626109">
    <property type="component" value="Unassembled WGS sequence"/>
</dbReference>
<dbReference type="EMBL" id="CAJNNV010006359">
    <property type="protein sequence ID" value="CAE8593456.1"/>
    <property type="molecule type" value="Genomic_DNA"/>
</dbReference>
<dbReference type="AlphaFoldDB" id="A0A813IDI0"/>
<keyword evidence="1" id="KW-0812">Transmembrane</keyword>
<evidence type="ECO:0000313" key="2">
    <source>
        <dbReference type="EMBL" id="CAE8593456.1"/>
    </source>
</evidence>
<accession>A0A813IDI0</accession>
<name>A0A813IDI0_POLGL</name>
<evidence type="ECO:0000313" key="5">
    <source>
        <dbReference type="Proteomes" id="UP000654075"/>
    </source>
</evidence>
<evidence type="ECO:0000256" key="1">
    <source>
        <dbReference type="SAM" id="Phobius"/>
    </source>
</evidence>
<dbReference type="OrthoDB" id="441250at2759"/>
<sequence length="247" mass="27379">MAHDFGGSHSELAFGMRMMEDHVGLVNSESMDLSNDPRFFQASNLDKRLQALSGLSVVSGLMVGTCSEVISMKKDINFVTFEGITQLVAFTLMSVTLFLNILATYVGVAQIYHSYRLETSGPTGFEMAASYYLNPNICAWRHLSVKAMLTGLAVFMIATGMRVAVNFERNIQKSEFPSEVTTHVLAAAFGGGYILAGVLVYWVHKQHHTVFTENYESVRNREGPYLRHVQTMMTSRSQNNRGGGLDV</sequence>
<gene>
    <name evidence="2" type="ORF">PGLA1383_LOCUS12050</name>
    <name evidence="3" type="ORF">PGLA2088_LOCUS7305</name>
</gene>
<feature type="transmembrane region" description="Helical" evidence="1">
    <location>
        <begin position="185"/>
        <end position="203"/>
    </location>
</feature>
<dbReference type="EMBL" id="CAJNNW010007498">
    <property type="protein sequence ID" value="CAE8649315.1"/>
    <property type="molecule type" value="Genomic_DNA"/>
</dbReference>
<feature type="transmembrane region" description="Helical" evidence="1">
    <location>
        <begin position="84"/>
        <end position="108"/>
    </location>
</feature>
<proteinExistence type="predicted"/>
<reference evidence="3" key="1">
    <citation type="submission" date="2021-02" db="EMBL/GenBank/DDBJ databases">
        <authorList>
            <person name="Dougan E. K."/>
            <person name="Rhodes N."/>
            <person name="Thang M."/>
            <person name="Chan C."/>
        </authorList>
    </citation>
    <scope>NUCLEOTIDE SEQUENCE</scope>
</reference>
<feature type="transmembrane region" description="Helical" evidence="1">
    <location>
        <begin position="147"/>
        <end position="165"/>
    </location>
</feature>
<keyword evidence="5" id="KW-1185">Reference proteome</keyword>
<comment type="caution">
    <text evidence="3">The sequence shown here is derived from an EMBL/GenBank/DDBJ whole genome shotgun (WGS) entry which is preliminary data.</text>
</comment>
<keyword evidence="1" id="KW-0472">Membrane</keyword>
<keyword evidence="1" id="KW-1133">Transmembrane helix</keyword>
<evidence type="ECO:0000313" key="3">
    <source>
        <dbReference type="EMBL" id="CAE8649315.1"/>
    </source>
</evidence>
<organism evidence="3 4">
    <name type="scientific">Polarella glacialis</name>
    <name type="common">Dinoflagellate</name>
    <dbReference type="NCBI Taxonomy" id="89957"/>
    <lineage>
        <taxon>Eukaryota</taxon>
        <taxon>Sar</taxon>
        <taxon>Alveolata</taxon>
        <taxon>Dinophyceae</taxon>
        <taxon>Suessiales</taxon>
        <taxon>Suessiaceae</taxon>
        <taxon>Polarella</taxon>
    </lineage>
</organism>
<dbReference type="Proteomes" id="UP000654075">
    <property type="component" value="Unassembled WGS sequence"/>
</dbReference>